<name>A0A4S9BDU2_AURPU</name>
<proteinExistence type="predicted"/>
<protein>
    <submittedName>
        <fullName evidence="1">Uncharacterized protein</fullName>
    </submittedName>
</protein>
<comment type="caution">
    <text evidence="1">The sequence shown here is derived from an EMBL/GenBank/DDBJ whole genome shotgun (WGS) entry which is preliminary data.</text>
</comment>
<dbReference type="AlphaFoldDB" id="A0A4S9BDU2"/>
<accession>A0A4S9BDU2</accession>
<dbReference type="EMBL" id="QZAR01000054">
    <property type="protein sequence ID" value="THW91184.1"/>
    <property type="molecule type" value="Genomic_DNA"/>
</dbReference>
<evidence type="ECO:0000313" key="2">
    <source>
        <dbReference type="Proteomes" id="UP000304928"/>
    </source>
</evidence>
<reference evidence="1 2" key="1">
    <citation type="submission" date="2018-10" db="EMBL/GenBank/DDBJ databases">
        <title>Fifty Aureobasidium pullulans genomes reveal a recombining polyextremotolerant generalist.</title>
        <authorList>
            <person name="Gostincar C."/>
            <person name="Turk M."/>
            <person name="Zajc J."/>
            <person name="Gunde-Cimerman N."/>
        </authorList>
    </citation>
    <scope>NUCLEOTIDE SEQUENCE [LARGE SCALE GENOMIC DNA]</scope>
    <source>
        <strain evidence="1 2">EXF-10507</strain>
    </source>
</reference>
<dbReference type="Proteomes" id="UP000304928">
    <property type="component" value="Unassembled WGS sequence"/>
</dbReference>
<organism evidence="1 2">
    <name type="scientific">Aureobasidium pullulans</name>
    <name type="common">Black yeast</name>
    <name type="synonym">Pullularia pullulans</name>
    <dbReference type="NCBI Taxonomy" id="5580"/>
    <lineage>
        <taxon>Eukaryota</taxon>
        <taxon>Fungi</taxon>
        <taxon>Dikarya</taxon>
        <taxon>Ascomycota</taxon>
        <taxon>Pezizomycotina</taxon>
        <taxon>Dothideomycetes</taxon>
        <taxon>Dothideomycetidae</taxon>
        <taxon>Dothideales</taxon>
        <taxon>Saccotheciaceae</taxon>
        <taxon>Aureobasidium</taxon>
    </lineage>
</organism>
<gene>
    <name evidence="1" type="ORF">D6D15_04035</name>
</gene>
<sequence>MLTRSMTSLSERMTRLPSGIRRMIWRLVIQSEEDSHDDHDTLGHYVALHMYSPTMAYLYTKHLAVAEEYMMARLRRRHMIIGSVDHGDEYLEELLLTQRMLIPVRVFWRHEKYRDRAKTCLERWIDLFQRRGQLCHLGQIGLFLDEVETWPKHKTLLPAVVEGPFQISKRLSPGRVVMEAEYTSSVKFELFSYPIGPGQETRKIVYEAINEADRIFEKKTMQDPEYGIMVPLYPEEEGPLKFQQYRRNAERASSLESIRSYTDYISDLLEDLTSKIRVCREKQQENGSAI</sequence>
<evidence type="ECO:0000313" key="1">
    <source>
        <dbReference type="EMBL" id="THW91184.1"/>
    </source>
</evidence>